<comment type="similarity">
    <text evidence="7 10">Belongs to the HD-ZIP homeobox family. Class I subfamily.</text>
</comment>
<name>A0AA39S361_ACESA</name>
<dbReference type="PRINTS" id="PR00031">
    <property type="entry name" value="HTHREPRESSR"/>
</dbReference>
<dbReference type="PROSITE" id="PS50071">
    <property type="entry name" value="HOMEOBOX_2"/>
    <property type="match status" value="1"/>
</dbReference>
<evidence type="ECO:0000313" key="14">
    <source>
        <dbReference type="Proteomes" id="UP001168877"/>
    </source>
</evidence>
<dbReference type="SMART" id="SM00389">
    <property type="entry name" value="HOX"/>
    <property type="match status" value="1"/>
</dbReference>
<dbReference type="InterPro" id="IPR018289">
    <property type="entry name" value="MULE_transposase_dom"/>
</dbReference>
<evidence type="ECO:0000256" key="2">
    <source>
        <dbReference type="ARBA" id="ARBA00023015"/>
    </source>
</evidence>
<evidence type="ECO:0000256" key="1">
    <source>
        <dbReference type="ARBA" id="ARBA00004123"/>
    </source>
</evidence>
<evidence type="ECO:0000256" key="11">
    <source>
        <dbReference type="SAM" id="Coils"/>
    </source>
</evidence>
<sequence length="370" mass="42923">MIYPLAFGFANSKCSKSWTWFLKQLHDVILHPELVLIVSDRHTGISNSMRAIFPNSAHAFCTYHLANNLKQHCRKRGDVIYHYYRAAYAYRVEKFDRVMAELKSIHPKVYDELLEVGIQKFSRAPFMMKRSMSFSGLDKCEEVHGDEDLSDDGSHLGEKKKRLNIEQVKALEKSFELGNKLEPERKMQLARALGLQPRQIAIWFQNRRARWKTKQLERDYEVLKKQFEALKADNDALQTHNKKLHSELLALKSKDSHEVNHLKKETDQGSWSIGSTENSSDVNLDISRTPVISSPQVSSHHLSNKQLFPATSIRPTSMTQLLQASSRPDLHCLKLDQLVQEETFSNMFNGIEDQQQTGFWQWPDQQQNFH</sequence>
<dbReference type="GO" id="GO:0045893">
    <property type="term" value="P:positive regulation of DNA-templated transcription"/>
    <property type="evidence" value="ECO:0007669"/>
    <property type="project" value="TreeGrafter"/>
</dbReference>
<comment type="function">
    <text evidence="10">Transcription factor.</text>
</comment>
<dbReference type="Proteomes" id="UP001168877">
    <property type="component" value="Unassembled WGS sequence"/>
</dbReference>
<evidence type="ECO:0000256" key="5">
    <source>
        <dbReference type="ARBA" id="ARBA00023163"/>
    </source>
</evidence>
<dbReference type="PANTHER" id="PTHR24326:SF538">
    <property type="entry name" value="HOMEOBOX-LEUCINE ZIPPER PROTEIN HAT7"/>
    <property type="match status" value="1"/>
</dbReference>
<keyword evidence="14" id="KW-1185">Reference proteome</keyword>
<dbReference type="EMBL" id="JAUESC010000383">
    <property type="protein sequence ID" value="KAK0584076.1"/>
    <property type="molecule type" value="Genomic_DNA"/>
</dbReference>
<evidence type="ECO:0000256" key="3">
    <source>
        <dbReference type="ARBA" id="ARBA00023125"/>
    </source>
</evidence>
<dbReference type="FunFam" id="1.10.10.60:FF:000200">
    <property type="entry name" value="Homeobox-leucine zipper protein ATHB-13"/>
    <property type="match status" value="1"/>
</dbReference>
<organism evidence="13 14">
    <name type="scientific">Acer saccharum</name>
    <name type="common">Sugar maple</name>
    <dbReference type="NCBI Taxonomy" id="4024"/>
    <lineage>
        <taxon>Eukaryota</taxon>
        <taxon>Viridiplantae</taxon>
        <taxon>Streptophyta</taxon>
        <taxon>Embryophyta</taxon>
        <taxon>Tracheophyta</taxon>
        <taxon>Spermatophyta</taxon>
        <taxon>Magnoliopsida</taxon>
        <taxon>eudicotyledons</taxon>
        <taxon>Gunneridae</taxon>
        <taxon>Pentapetalae</taxon>
        <taxon>rosids</taxon>
        <taxon>malvids</taxon>
        <taxon>Sapindales</taxon>
        <taxon>Sapindaceae</taxon>
        <taxon>Hippocastanoideae</taxon>
        <taxon>Acereae</taxon>
        <taxon>Acer</taxon>
    </lineage>
</organism>
<dbReference type="InterPro" id="IPR003106">
    <property type="entry name" value="Leu_zip_homeo"/>
</dbReference>
<evidence type="ECO:0000256" key="7">
    <source>
        <dbReference type="ARBA" id="ARBA00025748"/>
    </source>
</evidence>
<evidence type="ECO:0000256" key="6">
    <source>
        <dbReference type="ARBA" id="ARBA00023242"/>
    </source>
</evidence>
<dbReference type="InterPro" id="IPR001356">
    <property type="entry name" value="HD"/>
</dbReference>
<evidence type="ECO:0000256" key="10">
    <source>
        <dbReference type="RuleBase" id="RU369038"/>
    </source>
</evidence>
<evidence type="ECO:0000256" key="4">
    <source>
        <dbReference type="ARBA" id="ARBA00023155"/>
    </source>
</evidence>
<dbReference type="InterPro" id="IPR009057">
    <property type="entry name" value="Homeodomain-like_sf"/>
</dbReference>
<dbReference type="Pfam" id="PF02183">
    <property type="entry name" value="HALZ"/>
    <property type="match status" value="1"/>
</dbReference>
<evidence type="ECO:0000259" key="12">
    <source>
        <dbReference type="PROSITE" id="PS50071"/>
    </source>
</evidence>
<protein>
    <recommendedName>
        <fullName evidence="10">Homeobox-leucine zipper protein</fullName>
    </recommendedName>
    <alternativeName>
        <fullName evidence="10">HD-ZIP protein</fullName>
    </alternativeName>
    <alternativeName>
        <fullName evidence="10">Homeodomain transcription factor</fullName>
    </alternativeName>
</protein>
<dbReference type="AlphaFoldDB" id="A0AA39S361"/>
<keyword evidence="3 8" id="KW-0238">DNA-binding</keyword>
<dbReference type="GO" id="GO:0043565">
    <property type="term" value="F:sequence-specific DNA binding"/>
    <property type="evidence" value="ECO:0007669"/>
    <property type="project" value="InterPro"/>
</dbReference>
<dbReference type="InterPro" id="IPR000047">
    <property type="entry name" value="HTH_motif"/>
</dbReference>
<keyword evidence="11" id="KW-0175">Coiled coil</keyword>
<dbReference type="Pfam" id="PF00046">
    <property type="entry name" value="Homeodomain"/>
    <property type="match status" value="1"/>
</dbReference>
<dbReference type="CDD" id="cd00086">
    <property type="entry name" value="homeodomain"/>
    <property type="match status" value="1"/>
</dbReference>
<dbReference type="GO" id="GO:0005634">
    <property type="term" value="C:nucleus"/>
    <property type="evidence" value="ECO:0007669"/>
    <property type="project" value="UniProtKB-SubCell"/>
</dbReference>
<dbReference type="PROSITE" id="PS00027">
    <property type="entry name" value="HOMEOBOX_1"/>
    <property type="match status" value="1"/>
</dbReference>
<dbReference type="GO" id="GO:0000981">
    <property type="term" value="F:DNA-binding transcription factor activity, RNA polymerase II-specific"/>
    <property type="evidence" value="ECO:0007669"/>
    <property type="project" value="UniProtKB-UniRule"/>
</dbReference>
<keyword evidence="6 8" id="KW-0539">Nucleus</keyword>
<comment type="subcellular location">
    <subcellularLocation>
        <location evidence="1 8 9">Nucleus</location>
    </subcellularLocation>
</comment>
<dbReference type="InterPro" id="IPR017970">
    <property type="entry name" value="Homeobox_CS"/>
</dbReference>
<reference evidence="13" key="1">
    <citation type="journal article" date="2022" name="Plant J.">
        <title>Strategies of tolerance reflected in two North American maple genomes.</title>
        <authorList>
            <person name="McEvoy S.L."/>
            <person name="Sezen U.U."/>
            <person name="Trouern-Trend A."/>
            <person name="McMahon S.M."/>
            <person name="Schaberg P.G."/>
            <person name="Yang J."/>
            <person name="Wegrzyn J.L."/>
            <person name="Swenson N.G."/>
        </authorList>
    </citation>
    <scope>NUCLEOTIDE SEQUENCE</scope>
    <source>
        <strain evidence="13">NS2018</strain>
    </source>
</reference>
<comment type="caution">
    <text evidence="13">The sequence shown here is derived from an EMBL/GenBank/DDBJ whole genome shotgun (WGS) entry which is preliminary data.</text>
</comment>
<gene>
    <name evidence="13" type="ORF">LWI29_007244</name>
</gene>
<evidence type="ECO:0000256" key="9">
    <source>
        <dbReference type="RuleBase" id="RU000682"/>
    </source>
</evidence>
<reference evidence="13" key="2">
    <citation type="submission" date="2023-06" db="EMBL/GenBank/DDBJ databases">
        <authorList>
            <person name="Swenson N.G."/>
            <person name="Wegrzyn J.L."/>
            <person name="Mcevoy S.L."/>
        </authorList>
    </citation>
    <scope>NUCLEOTIDE SEQUENCE</scope>
    <source>
        <strain evidence="13">NS2018</strain>
        <tissue evidence="13">Leaf</tissue>
    </source>
</reference>
<proteinExistence type="inferred from homology"/>
<dbReference type="SUPFAM" id="SSF46689">
    <property type="entry name" value="Homeodomain-like"/>
    <property type="match status" value="1"/>
</dbReference>
<evidence type="ECO:0000256" key="8">
    <source>
        <dbReference type="PROSITE-ProRule" id="PRU00108"/>
    </source>
</evidence>
<feature type="coiled-coil region" evidence="11">
    <location>
        <begin position="206"/>
        <end position="247"/>
    </location>
</feature>
<dbReference type="Pfam" id="PF10551">
    <property type="entry name" value="MULE"/>
    <property type="match status" value="1"/>
</dbReference>
<accession>A0AA39S361</accession>
<dbReference type="Gene3D" id="1.10.10.60">
    <property type="entry name" value="Homeodomain-like"/>
    <property type="match status" value="1"/>
</dbReference>
<feature type="domain" description="Homeobox" evidence="12">
    <location>
        <begin position="154"/>
        <end position="214"/>
    </location>
</feature>
<keyword evidence="5 10" id="KW-0804">Transcription</keyword>
<dbReference type="InterPro" id="IPR045224">
    <property type="entry name" value="HDZip_class_I_plant"/>
</dbReference>
<keyword evidence="4 8" id="KW-0371">Homeobox</keyword>
<dbReference type="PANTHER" id="PTHR24326">
    <property type="entry name" value="HOMEOBOX-LEUCINE ZIPPER PROTEIN"/>
    <property type="match status" value="1"/>
</dbReference>
<evidence type="ECO:0000313" key="13">
    <source>
        <dbReference type="EMBL" id="KAK0584076.1"/>
    </source>
</evidence>
<keyword evidence="2 10" id="KW-0805">Transcription regulation</keyword>
<feature type="DNA-binding region" description="Homeobox" evidence="8">
    <location>
        <begin position="156"/>
        <end position="215"/>
    </location>
</feature>